<evidence type="ECO:0000259" key="7">
    <source>
        <dbReference type="PROSITE" id="PS51296"/>
    </source>
</evidence>
<evidence type="ECO:0000256" key="2">
    <source>
        <dbReference type="ARBA" id="ARBA00022723"/>
    </source>
</evidence>
<dbReference type="PANTHER" id="PTHR21266:SF60">
    <property type="entry name" value="3-KETOSTEROID-9-ALPHA-MONOOXYGENASE, OXYGENASE COMPONENT"/>
    <property type="match status" value="1"/>
</dbReference>
<dbReference type="AlphaFoldDB" id="A0A132PHG9"/>
<dbReference type="GO" id="GO:0004497">
    <property type="term" value="F:monooxygenase activity"/>
    <property type="evidence" value="ECO:0007669"/>
    <property type="project" value="UniProtKB-ARBA"/>
</dbReference>
<reference evidence="8 9" key="1">
    <citation type="submission" date="2015-07" db="EMBL/GenBank/DDBJ databases">
        <title>A draft genome sequence of Mycobacterium wolinskyi.</title>
        <authorList>
            <person name="de Man T.J."/>
            <person name="Perry K.A."/>
            <person name="Coulliette A.D."/>
            <person name="Jensen B."/>
            <person name="Toney N.C."/>
            <person name="Limbago B.M."/>
            <person name="Noble-Wang J."/>
        </authorList>
    </citation>
    <scope>NUCLEOTIDE SEQUENCE [LARGE SCALE GENOMIC DNA]</scope>
    <source>
        <strain evidence="8 9">CDC_01</strain>
    </source>
</reference>
<accession>A0A132PHG9</accession>
<dbReference type="RefSeq" id="WP_067854047.1">
    <property type="nucleotide sequence ID" value="NZ_LGTW01000019.1"/>
</dbReference>
<evidence type="ECO:0000256" key="6">
    <source>
        <dbReference type="SAM" id="MobiDB-lite"/>
    </source>
</evidence>
<dbReference type="InterPro" id="IPR036922">
    <property type="entry name" value="Rieske_2Fe-2S_sf"/>
</dbReference>
<evidence type="ECO:0000313" key="9">
    <source>
        <dbReference type="Proteomes" id="UP000070612"/>
    </source>
</evidence>
<keyword evidence="5" id="KW-0411">Iron-sulfur</keyword>
<keyword evidence="9" id="KW-1185">Reference proteome</keyword>
<organism evidence="8 9">
    <name type="scientific">Mycolicibacterium wolinskyi</name>
    <dbReference type="NCBI Taxonomy" id="59750"/>
    <lineage>
        <taxon>Bacteria</taxon>
        <taxon>Bacillati</taxon>
        <taxon>Actinomycetota</taxon>
        <taxon>Actinomycetes</taxon>
        <taxon>Mycobacteriales</taxon>
        <taxon>Mycobacteriaceae</taxon>
        <taxon>Mycolicibacterium</taxon>
    </lineage>
</organism>
<keyword evidence="3" id="KW-0560">Oxidoreductase</keyword>
<dbReference type="Gene3D" id="2.102.10.10">
    <property type="entry name" value="Rieske [2Fe-2S] iron-sulphur domain"/>
    <property type="match status" value="1"/>
</dbReference>
<dbReference type="InterPro" id="IPR017941">
    <property type="entry name" value="Rieske_2Fe-2S"/>
</dbReference>
<sequence length="358" mass="39302">MTTVSDLRSRLTKAWPFEVLPRLQWATQRPTHADASPAVIQAALARSQRRPSGNWYVFGASTHVTRKPVGTNVAGTELVAWRDDVETLHVGPAECPHLGADLSTGRVECGALICPWHGLRLTGRRQAGWKPYPSFDDGVLVWVRLDHTGGEAPTDEPVIVHRPGKPTVAAVARLTGTCEPADVIANRLDPWHGSWFHPYSFTKLDVLHSPPAAGDLPEERDRLTVAVTFRMGRLGVPVIAEFVSPEPRTILMRIVDGEGSGSVVETHATPVGLGPDGLPRTAVVEAVIAHSDRNGFRYATRAAPMLTPFMRYTATRLWRDDLAYAERLFEIRRRRMLSSPGRQGLPAQATEPVRPPTG</sequence>
<dbReference type="SUPFAM" id="SSF50022">
    <property type="entry name" value="ISP domain"/>
    <property type="match status" value="1"/>
</dbReference>
<proteinExistence type="predicted"/>
<dbReference type="Pfam" id="PF00355">
    <property type="entry name" value="Rieske"/>
    <property type="match status" value="1"/>
</dbReference>
<dbReference type="GO" id="GO:0051537">
    <property type="term" value="F:2 iron, 2 sulfur cluster binding"/>
    <property type="evidence" value="ECO:0007669"/>
    <property type="project" value="UniProtKB-KW"/>
</dbReference>
<comment type="caution">
    <text evidence="8">The sequence shown here is derived from an EMBL/GenBank/DDBJ whole genome shotgun (WGS) entry which is preliminary data.</text>
</comment>
<feature type="domain" description="Rieske" evidence="7">
    <location>
        <begin position="55"/>
        <end position="143"/>
    </location>
</feature>
<dbReference type="PANTHER" id="PTHR21266">
    <property type="entry name" value="IRON-SULFUR DOMAIN CONTAINING PROTEIN"/>
    <property type="match status" value="1"/>
</dbReference>
<dbReference type="GO" id="GO:0016705">
    <property type="term" value="F:oxidoreductase activity, acting on paired donors, with incorporation or reduction of molecular oxygen"/>
    <property type="evidence" value="ECO:0007669"/>
    <property type="project" value="UniProtKB-ARBA"/>
</dbReference>
<dbReference type="InterPro" id="IPR050584">
    <property type="entry name" value="Cholesterol_7-desaturase"/>
</dbReference>
<evidence type="ECO:0000256" key="1">
    <source>
        <dbReference type="ARBA" id="ARBA00022714"/>
    </source>
</evidence>
<protein>
    <submittedName>
        <fullName evidence="8">2Fe-2S ferredoxin</fullName>
    </submittedName>
</protein>
<dbReference type="GO" id="GO:0046872">
    <property type="term" value="F:metal ion binding"/>
    <property type="evidence" value="ECO:0007669"/>
    <property type="project" value="UniProtKB-KW"/>
</dbReference>
<keyword evidence="4" id="KW-0408">Iron</keyword>
<evidence type="ECO:0000256" key="4">
    <source>
        <dbReference type="ARBA" id="ARBA00023004"/>
    </source>
</evidence>
<gene>
    <name evidence="8" type="ORF">AFM11_24865</name>
</gene>
<dbReference type="EMBL" id="LGTW01000019">
    <property type="protein sequence ID" value="KWX21452.1"/>
    <property type="molecule type" value="Genomic_DNA"/>
</dbReference>
<evidence type="ECO:0000313" key="8">
    <source>
        <dbReference type="EMBL" id="KWX21452.1"/>
    </source>
</evidence>
<evidence type="ECO:0000256" key="3">
    <source>
        <dbReference type="ARBA" id="ARBA00023002"/>
    </source>
</evidence>
<keyword evidence="2" id="KW-0479">Metal-binding</keyword>
<dbReference type="PATRIC" id="fig|59750.3.peg.2334"/>
<evidence type="ECO:0000256" key="5">
    <source>
        <dbReference type="ARBA" id="ARBA00023014"/>
    </source>
</evidence>
<dbReference type="InterPro" id="IPR045612">
    <property type="entry name" value="DUF5914"/>
</dbReference>
<dbReference type="PROSITE" id="PS51296">
    <property type="entry name" value="RIESKE"/>
    <property type="match status" value="1"/>
</dbReference>
<feature type="region of interest" description="Disordered" evidence="6">
    <location>
        <begin position="339"/>
        <end position="358"/>
    </location>
</feature>
<keyword evidence="1" id="KW-0001">2Fe-2S</keyword>
<dbReference type="Proteomes" id="UP000070612">
    <property type="component" value="Unassembled WGS sequence"/>
</dbReference>
<dbReference type="STRING" id="59750.AWC31_27120"/>
<dbReference type="Pfam" id="PF19299">
    <property type="entry name" value="DUF5914"/>
    <property type="match status" value="1"/>
</dbReference>
<name>A0A132PHG9_9MYCO</name>